<name>A0A437S8K4_9FIRM</name>
<dbReference type="Pfam" id="PF03802">
    <property type="entry name" value="CitX"/>
    <property type="match status" value="1"/>
</dbReference>
<comment type="caution">
    <text evidence="5">The sequence shown here is derived from an EMBL/GenBank/DDBJ whole genome shotgun (WGS) entry which is preliminary data.</text>
</comment>
<protein>
    <recommendedName>
        <fullName evidence="1">citrate lyase holo-[acyl-carrier protein] synthase</fullName>
        <ecNumber evidence="1">2.7.7.61</ecNumber>
    </recommendedName>
</protein>
<keyword evidence="3 5" id="KW-0548">Nucleotidyltransferase</keyword>
<dbReference type="AlphaFoldDB" id="A0A437S8K4"/>
<dbReference type="EMBL" id="RLIH01000003">
    <property type="protein sequence ID" value="RVU55271.1"/>
    <property type="molecule type" value="Genomic_DNA"/>
</dbReference>
<dbReference type="GO" id="GO:0016829">
    <property type="term" value="F:lyase activity"/>
    <property type="evidence" value="ECO:0007669"/>
    <property type="project" value="UniProtKB-KW"/>
</dbReference>
<dbReference type="GO" id="GO:0050519">
    <property type="term" value="F:holo-citrate lyase synthase activity"/>
    <property type="evidence" value="ECO:0007669"/>
    <property type="project" value="UniProtKB-EC"/>
</dbReference>
<evidence type="ECO:0000256" key="1">
    <source>
        <dbReference type="ARBA" id="ARBA00012524"/>
    </source>
</evidence>
<evidence type="ECO:0000313" key="5">
    <source>
        <dbReference type="EMBL" id="RVU55271.1"/>
    </source>
</evidence>
<evidence type="ECO:0000256" key="2">
    <source>
        <dbReference type="ARBA" id="ARBA00022679"/>
    </source>
</evidence>
<dbReference type="EC" id="2.7.7.61" evidence="1"/>
<keyword evidence="6" id="KW-1185">Reference proteome</keyword>
<comment type="catalytic activity">
    <reaction evidence="4">
        <text>apo-[citrate lyase ACP] + 2'-(5''-triphospho-alpha-D-ribosyl)-3'-dephospho-CoA = holo-[citrate lyase ACP] + diphosphate</text>
        <dbReference type="Rhea" id="RHEA:16333"/>
        <dbReference type="Rhea" id="RHEA-COMP:10157"/>
        <dbReference type="Rhea" id="RHEA-COMP:10158"/>
        <dbReference type="ChEBI" id="CHEBI:29999"/>
        <dbReference type="ChEBI" id="CHEBI:33019"/>
        <dbReference type="ChEBI" id="CHEBI:61378"/>
        <dbReference type="ChEBI" id="CHEBI:82683"/>
        <dbReference type="EC" id="2.7.7.61"/>
    </reaction>
</comment>
<reference evidence="5 6" key="1">
    <citation type="submission" date="2018-11" db="EMBL/GenBank/DDBJ databases">
        <title>Genome sequencing and assembly of Anaerosphaera sp. nov., GS7-6-2.</title>
        <authorList>
            <person name="Rettenmaier R."/>
            <person name="Liebl W."/>
            <person name="Zverlov V."/>
        </authorList>
    </citation>
    <scope>NUCLEOTIDE SEQUENCE [LARGE SCALE GENOMIC DNA]</scope>
    <source>
        <strain evidence="5 6">GS7-6-2</strain>
    </source>
</reference>
<sequence length="171" mass="20304">MDNYEVRMAEMLESKEERRKIQKEFIDKYKSTLISFMLNIPGEVKNKDSYVLFHKKYILEIKKILRKEKIELIDELYFNKKTGMEYYAVVNSNGENIKGLMVELEEKNESTRLLDIDVFDREFNQISRSEMGLSSRKCILCSKSAVQCMREENHSLEEIKAKVNKLILNEK</sequence>
<organism evidence="5 6">
    <name type="scientific">Anaerosphaera multitolerans</name>
    <dbReference type="NCBI Taxonomy" id="2487351"/>
    <lineage>
        <taxon>Bacteria</taxon>
        <taxon>Bacillati</taxon>
        <taxon>Bacillota</taxon>
        <taxon>Tissierellia</taxon>
        <taxon>Tissierellales</taxon>
        <taxon>Peptoniphilaceae</taxon>
        <taxon>Anaerosphaera</taxon>
    </lineage>
</organism>
<keyword evidence="5" id="KW-0456">Lyase</keyword>
<evidence type="ECO:0000313" key="6">
    <source>
        <dbReference type="Proteomes" id="UP000288812"/>
    </source>
</evidence>
<dbReference type="NCBIfam" id="TIGR03124">
    <property type="entry name" value="citrate_citX"/>
    <property type="match status" value="1"/>
</dbReference>
<dbReference type="Proteomes" id="UP000288812">
    <property type="component" value="Unassembled WGS sequence"/>
</dbReference>
<gene>
    <name evidence="5" type="primary">citX</name>
    <name evidence="5" type="ORF">EF514_03095</name>
</gene>
<dbReference type="InterPro" id="IPR005551">
    <property type="entry name" value="CitX"/>
</dbReference>
<evidence type="ECO:0000256" key="4">
    <source>
        <dbReference type="ARBA" id="ARBA00048574"/>
    </source>
</evidence>
<dbReference type="GO" id="GO:0051191">
    <property type="term" value="P:prosthetic group biosynthetic process"/>
    <property type="evidence" value="ECO:0007669"/>
    <property type="project" value="InterPro"/>
</dbReference>
<evidence type="ECO:0000256" key="3">
    <source>
        <dbReference type="ARBA" id="ARBA00022695"/>
    </source>
</evidence>
<dbReference type="RefSeq" id="WP_127723723.1">
    <property type="nucleotide sequence ID" value="NZ_RLIH01000003.1"/>
</dbReference>
<keyword evidence="2 5" id="KW-0808">Transferase</keyword>
<dbReference type="OrthoDB" id="3196716at2"/>
<accession>A0A437S8K4</accession>
<proteinExistence type="predicted"/>